<evidence type="ECO:0000313" key="3">
    <source>
        <dbReference type="Proteomes" id="UP000615755"/>
    </source>
</evidence>
<protein>
    <recommendedName>
        <fullName evidence="1">DUF3291 domain-containing protein</fullName>
    </recommendedName>
</protein>
<gene>
    <name evidence="2" type="ORF">PAUR_a1199</name>
</gene>
<feature type="domain" description="DUF3291" evidence="1">
    <location>
        <begin position="3"/>
        <end position="140"/>
    </location>
</feature>
<organism evidence="2 3">
    <name type="scientific">Pseudoalteromonas aurantia 208</name>
    <dbReference type="NCBI Taxonomy" id="1314867"/>
    <lineage>
        <taxon>Bacteria</taxon>
        <taxon>Pseudomonadati</taxon>
        <taxon>Pseudomonadota</taxon>
        <taxon>Gammaproteobacteria</taxon>
        <taxon>Alteromonadales</taxon>
        <taxon>Pseudoalteromonadaceae</taxon>
        <taxon>Pseudoalteromonas</taxon>
    </lineage>
</organism>
<evidence type="ECO:0000313" key="2">
    <source>
        <dbReference type="EMBL" id="MBE0367765.1"/>
    </source>
</evidence>
<dbReference type="Proteomes" id="UP000615755">
    <property type="component" value="Unassembled WGS sequence"/>
</dbReference>
<proteinExistence type="predicted"/>
<accession>A0ABR9E9W3</accession>
<dbReference type="InterPro" id="IPR011008">
    <property type="entry name" value="Dimeric_a/b-barrel"/>
</dbReference>
<name>A0ABR9E9W3_9GAMM</name>
<dbReference type="Pfam" id="PF11695">
    <property type="entry name" value="DUF3291"/>
    <property type="match status" value="1"/>
</dbReference>
<dbReference type="SUPFAM" id="SSF54909">
    <property type="entry name" value="Dimeric alpha+beta barrel"/>
    <property type="match status" value="1"/>
</dbReference>
<sequence>MHLAQLNIAKAKYALESENMTDFVDNLEPVNHLADLSEGFIWRLQDETGDATQIKAFSDPKIILNMSVWASTDALKHFMFKTHHKSFLSRKKEWFHQLPEQSYVLWWIPTGHIPTVEEAVDKLMYLRKNGDTPHAFTFKSLFSSTEYEAHKIEIS</sequence>
<reference evidence="2 3" key="1">
    <citation type="submission" date="2015-03" db="EMBL/GenBank/DDBJ databases">
        <title>Genome sequence of Pseudoalteromonas aurantia.</title>
        <authorList>
            <person name="Xie B.-B."/>
            <person name="Rong J.-C."/>
            <person name="Qin Q.-L."/>
            <person name="Zhang Y.-Z."/>
        </authorList>
    </citation>
    <scope>NUCLEOTIDE SEQUENCE [LARGE SCALE GENOMIC DNA]</scope>
    <source>
        <strain evidence="2 3">208</strain>
    </source>
</reference>
<dbReference type="EMBL" id="AQGV01000012">
    <property type="protein sequence ID" value="MBE0367765.1"/>
    <property type="molecule type" value="Genomic_DNA"/>
</dbReference>
<dbReference type="InterPro" id="IPR021708">
    <property type="entry name" value="DUF3291"/>
</dbReference>
<dbReference type="RefSeq" id="WP_192507143.1">
    <property type="nucleotide sequence ID" value="NZ_AQGV01000012.1"/>
</dbReference>
<evidence type="ECO:0000259" key="1">
    <source>
        <dbReference type="Pfam" id="PF11695"/>
    </source>
</evidence>
<comment type="caution">
    <text evidence="2">The sequence shown here is derived from an EMBL/GenBank/DDBJ whole genome shotgun (WGS) entry which is preliminary data.</text>
</comment>
<keyword evidence="3" id="KW-1185">Reference proteome</keyword>